<dbReference type="Proteomes" id="UP000887569">
    <property type="component" value="Unplaced"/>
</dbReference>
<accession>A0A915CEA5</accession>
<reference evidence="2" key="1">
    <citation type="submission" date="2022-11" db="UniProtKB">
        <authorList>
            <consortium name="WormBaseParasite"/>
        </authorList>
    </citation>
    <scope>IDENTIFICATION</scope>
</reference>
<protein>
    <submittedName>
        <fullName evidence="2">Uncharacterized protein</fullName>
    </submittedName>
</protein>
<proteinExistence type="predicted"/>
<evidence type="ECO:0000313" key="2">
    <source>
        <dbReference type="WBParaSite" id="PgR126X_g016_t01"/>
    </source>
</evidence>
<dbReference type="WBParaSite" id="PgR126X_g016_t01">
    <property type="protein sequence ID" value="PgR126X_g016_t01"/>
    <property type="gene ID" value="PgR126X_g016"/>
</dbReference>
<keyword evidence="1" id="KW-1185">Reference proteome</keyword>
<evidence type="ECO:0000313" key="1">
    <source>
        <dbReference type="Proteomes" id="UP000887569"/>
    </source>
</evidence>
<dbReference type="AlphaFoldDB" id="A0A915CEA5"/>
<sequence>MSSEYRTTGDQHAADMFMLVTVDRKMGMRSLLINSQRNYHYNSFIGAAHSPWIQTTLRNAKLVKYCYRCSIVSTSSARLSHLRCHETAIGLNEPKRSSTIKR</sequence>
<organism evidence="1 2">
    <name type="scientific">Parascaris univalens</name>
    <name type="common">Nematode worm</name>
    <dbReference type="NCBI Taxonomy" id="6257"/>
    <lineage>
        <taxon>Eukaryota</taxon>
        <taxon>Metazoa</taxon>
        <taxon>Ecdysozoa</taxon>
        <taxon>Nematoda</taxon>
        <taxon>Chromadorea</taxon>
        <taxon>Rhabditida</taxon>
        <taxon>Spirurina</taxon>
        <taxon>Ascaridomorpha</taxon>
        <taxon>Ascaridoidea</taxon>
        <taxon>Ascarididae</taxon>
        <taxon>Parascaris</taxon>
    </lineage>
</organism>
<name>A0A915CEA5_PARUN</name>